<evidence type="ECO:0000313" key="3">
    <source>
        <dbReference type="WBParaSite" id="PSAMB.scaffold5356size11922.g26460.t1"/>
    </source>
</evidence>
<dbReference type="WBParaSite" id="PSAMB.scaffold5356size11922.g26460.t1">
    <property type="protein sequence ID" value="PSAMB.scaffold5356size11922.g26460.t1"/>
    <property type="gene ID" value="PSAMB.scaffold5356size11922.g26460"/>
</dbReference>
<reference evidence="3" key="1">
    <citation type="submission" date="2022-11" db="UniProtKB">
        <authorList>
            <consortium name="WormBaseParasite"/>
        </authorList>
    </citation>
    <scope>IDENTIFICATION</scope>
</reference>
<organism evidence="2 3">
    <name type="scientific">Plectus sambesii</name>
    <dbReference type="NCBI Taxonomy" id="2011161"/>
    <lineage>
        <taxon>Eukaryota</taxon>
        <taxon>Metazoa</taxon>
        <taxon>Ecdysozoa</taxon>
        <taxon>Nematoda</taxon>
        <taxon>Chromadorea</taxon>
        <taxon>Plectida</taxon>
        <taxon>Plectina</taxon>
        <taxon>Plectoidea</taxon>
        <taxon>Plectidae</taxon>
        <taxon>Plectus</taxon>
    </lineage>
</organism>
<accession>A0A914WWA6</accession>
<evidence type="ECO:0000256" key="1">
    <source>
        <dbReference type="SAM" id="SignalP"/>
    </source>
</evidence>
<keyword evidence="1" id="KW-0732">Signal</keyword>
<proteinExistence type="predicted"/>
<evidence type="ECO:0000313" key="2">
    <source>
        <dbReference type="Proteomes" id="UP000887566"/>
    </source>
</evidence>
<dbReference type="Proteomes" id="UP000887566">
    <property type="component" value="Unplaced"/>
</dbReference>
<name>A0A914WWA6_9BILA</name>
<dbReference type="AlphaFoldDB" id="A0A914WWA6"/>
<protein>
    <submittedName>
        <fullName evidence="3">Uncharacterized protein</fullName>
    </submittedName>
</protein>
<keyword evidence="2" id="KW-1185">Reference proteome</keyword>
<feature type="chain" id="PRO_5037918950" evidence="1">
    <location>
        <begin position="24"/>
        <end position="176"/>
    </location>
</feature>
<feature type="signal peptide" evidence="1">
    <location>
        <begin position="1"/>
        <end position="23"/>
    </location>
</feature>
<sequence length="176" mass="19212">MKIFCTVLMLALFTLAITTDSLAQSSDTGAIGPMQADQCDTTTFVQCVTRLFKHLGEVPTDADELYYLVFENIRRNEIDGLKNICIWLEEFDECNSNNCWTSANFEAIGVNGTDSESFVSGFAAGYTFCKSDGIKPLLQNEAQCLLHTSDGGEQLLDCVSGLAIDNAIDILNVPCP</sequence>